<dbReference type="RefSeq" id="WP_255924702.1">
    <property type="nucleotide sequence ID" value="NZ_JANFNH010000001.1"/>
</dbReference>
<evidence type="ECO:0000256" key="1">
    <source>
        <dbReference type="SAM" id="SignalP"/>
    </source>
</evidence>
<name>A0ABT1P5Y0_9ACTN</name>
<keyword evidence="1" id="KW-0732">Signal</keyword>
<reference evidence="2 3" key="1">
    <citation type="submission" date="2022-06" db="EMBL/GenBank/DDBJ databases">
        <title>Draft genome sequence of type strain Streptomyces rubrisoli DSM 42083.</title>
        <authorList>
            <person name="Duangmal K."/>
            <person name="Klaysubun C."/>
        </authorList>
    </citation>
    <scope>NUCLEOTIDE SEQUENCE [LARGE SCALE GENOMIC DNA]</scope>
    <source>
        <strain evidence="2 3">DSM 42083</strain>
    </source>
</reference>
<keyword evidence="3" id="KW-1185">Reference proteome</keyword>
<accession>A0ABT1P5Y0</accession>
<dbReference type="Proteomes" id="UP001206206">
    <property type="component" value="Unassembled WGS sequence"/>
</dbReference>
<evidence type="ECO:0008006" key="4">
    <source>
        <dbReference type="Google" id="ProtNLM"/>
    </source>
</evidence>
<feature type="chain" id="PRO_5046741762" description="Peptidase inhibitor family I36" evidence="1">
    <location>
        <begin position="29"/>
        <end position="128"/>
    </location>
</feature>
<evidence type="ECO:0000313" key="3">
    <source>
        <dbReference type="Proteomes" id="UP001206206"/>
    </source>
</evidence>
<proteinExistence type="predicted"/>
<comment type="caution">
    <text evidence="2">The sequence shown here is derived from an EMBL/GenBank/DDBJ whole genome shotgun (WGS) entry which is preliminary data.</text>
</comment>
<evidence type="ECO:0000313" key="2">
    <source>
        <dbReference type="EMBL" id="MCQ4040764.1"/>
    </source>
</evidence>
<feature type="signal peptide" evidence="1">
    <location>
        <begin position="1"/>
        <end position="28"/>
    </location>
</feature>
<dbReference type="EMBL" id="JANFNH010000001">
    <property type="protein sequence ID" value="MCQ4040764.1"/>
    <property type="molecule type" value="Genomic_DNA"/>
</dbReference>
<protein>
    <recommendedName>
        <fullName evidence="4">Peptidase inhibitor family I36</fullName>
    </recommendedName>
</protein>
<gene>
    <name evidence="2" type="ORF">NON19_01675</name>
</gene>
<organism evidence="2 3">
    <name type="scientific">Streptantibioticus rubrisoli</name>
    <dbReference type="NCBI Taxonomy" id="1387313"/>
    <lineage>
        <taxon>Bacteria</taxon>
        <taxon>Bacillati</taxon>
        <taxon>Actinomycetota</taxon>
        <taxon>Actinomycetes</taxon>
        <taxon>Kitasatosporales</taxon>
        <taxon>Streptomycetaceae</taxon>
        <taxon>Streptantibioticus</taxon>
    </lineage>
</organism>
<sequence>MRQRAIRLGVAAVTALGVSAVLAPSSYAAAPERCGKGDFCLFSGPHQTGDVLYKLDAKVRRTTFTFPDADALSLPSGPRSAYNPIPDSFGCVVRLNDRAHFAGAEQEIGGGDSELSGAPVASITVDCG</sequence>